<dbReference type="InterPro" id="IPR050653">
    <property type="entry name" value="Prot_Inhib_GrowthFact_Antg"/>
</dbReference>
<reference evidence="7" key="1">
    <citation type="journal article" date="2020" name="Mar. Drugs">
        <title>Transcriptomic Analysis of Four Cerianthid (Cnidaria, Ceriantharia) Venoms.</title>
        <authorList>
            <person name="Klompen A.M.L."/>
            <person name="Macrander J."/>
            <person name="Reitzel A.M."/>
            <person name="Stampar S.N."/>
        </authorList>
    </citation>
    <scope>NUCLEOTIDE SEQUENCE</scope>
</reference>
<feature type="domain" description="Kazal-like" evidence="6">
    <location>
        <begin position="51"/>
        <end position="98"/>
    </location>
</feature>
<dbReference type="EMBL" id="MT747618">
    <property type="protein sequence ID" value="QNH72552.1"/>
    <property type="molecule type" value="mRNA"/>
</dbReference>
<proteinExistence type="evidence at transcript level"/>
<keyword evidence="3" id="KW-1015">Disulfide bond</keyword>
<dbReference type="PANTHER" id="PTHR10913">
    <property type="entry name" value="FOLLISTATIN-RELATED"/>
    <property type="match status" value="1"/>
</dbReference>
<dbReference type="InterPro" id="IPR002350">
    <property type="entry name" value="Kazal_dom"/>
</dbReference>
<protein>
    <submittedName>
        <fullName evidence="7">Toxin candidate TRINITY_DN23580_c0_g1_i1</fullName>
    </submittedName>
</protein>
<dbReference type="AlphaFoldDB" id="A0A7G7WZ08"/>
<feature type="signal peptide" evidence="5">
    <location>
        <begin position="1"/>
        <end position="21"/>
    </location>
</feature>
<dbReference type="GO" id="GO:0030154">
    <property type="term" value="P:cell differentiation"/>
    <property type="evidence" value="ECO:0007669"/>
    <property type="project" value="TreeGrafter"/>
</dbReference>
<evidence type="ECO:0000256" key="4">
    <source>
        <dbReference type="SAM" id="MobiDB-lite"/>
    </source>
</evidence>
<dbReference type="CDD" id="cd00104">
    <property type="entry name" value="KAZAL_FS"/>
    <property type="match status" value="1"/>
</dbReference>
<feature type="compositionally biased region" description="Acidic residues" evidence="4">
    <location>
        <begin position="111"/>
        <end position="129"/>
    </location>
</feature>
<dbReference type="GO" id="GO:0005576">
    <property type="term" value="C:extracellular region"/>
    <property type="evidence" value="ECO:0007669"/>
    <property type="project" value="TreeGrafter"/>
</dbReference>
<dbReference type="Gene3D" id="3.30.60.30">
    <property type="match status" value="1"/>
</dbReference>
<keyword evidence="2" id="KW-0722">Serine protease inhibitor</keyword>
<dbReference type="SUPFAM" id="SSF100895">
    <property type="entry name" value="Kazal-type serine protease inhibitors"/>
    <property type="match status" value="1"/>
</dbReference>
<dbReference type="InterPro" id="IPR036058">
    <property type="entry name" value="Kazal_dom_sf"/>
</dbReference>
<name>A0A7G7WZ08_9CNID</name>
<dbReference type="PROSITE" id="PS51465">
    <property type="entry name" value="KAZAL_2"/>
    <property type="match status" value="1"/>
</dbReference>
<evidence type="ECO:0000313" key="7">
    <source>
        <dbReference type="EMBL" id="QNH72497.1"/>
    </source>
</evidence>
<dbReference type="SMART" id="SM00280">
    <property type="entry name" value="KAZAL"/>
    <property type="match status" value="1"/>
</dbReference>
<evidence type="ECO:0000256" key="2">
    <source>
        <dbReference type="ARBA" id="ARBA00022900"/>
    </source>
</evidence>
<keyword evidence="5" id="KW-0732">Signal</keyword>
<evidence type="ECO:0000256" key="5">
    <source>
        <dbReference type="SAM" id="SignalP"/>
    </source>
</evidence>
<dbReference type="EMBL" id="MT747563">
    <property type="protein sequence ID" value="QNH72497.1"/>
    <property type="molecule type" value="mRNA"/>
</dbReference>
<feature type="region of interest" description="Disordered" evidence="4">
    <location>
        <begin position="101"/>
        <end position="150"/>
    </location>
</feature>
<evidence type="ECO:0000256" key="3">
    <source>
        <dbReference type="ARBA" id="ARBA00023157"/>
    </source>
</evidence>
<feature type="chain" id="PRO_5033590214" evidence="5">
    <location>
        <begin position="22"/>
        <end position="330"/>
    </location>
</feature>
<reference evidence="7" key="2">
    <citation type="submission" date="2020-07" db="EMBL/GenBank/DDBJ databases">
        <authorList>
            <person name="Klompen A.L."/>
            <person name="Macrander J."/>
            <person name="Reitzel A.M."/>
            <person name="Stampar S.N."/>
        </authorList>
    </citation>
    <scope>NUCLEOTIDE SEQUENCE</scope>
</reference>
<feature type="compositionally biased region" description="Basic and acidic residues" evidence="4">
    <location>
        <begin position="130"/>
        <end position="150"/>
    </location>
</feature>
<keyword evidence="1" id="KW-0646">Protease inhibitor</keyword>
<dbReference type="PANTHER" id="PTHR10913:SF45">
    <property type="entry name" value="FOLLISTATIN, ISOFORM A-RELATED"/>
    <property type="match status" value="1"/>
</dbReference>
<accession>A0A7G7WZ08</accession>
<sequence>MATKFMFFAALILFLVLENDGAKLPGPTSCEEVTCHFGSYCDSTSGVVKCVCPKFCTMDYRPVCGSDGKTYANLCGLKVSSCIQQKTITVVKNKACSEDDESDLEKSKLDDEAELESENFDDMSDEDTNLSEKMKEEEKPDRESKISDVYKEKSPDNIEEKIEIVSPDSESQNLYIRPDTARDLIQAEINRLAKKYGKQLPGIDLLKLPPVEFLEMYSEVELAGDILCILRQIEIVVPQIKMALDEFIAKYGENIGISRLEDFEITSLGSGSGDGSGSIQLSDCPDVNALPDQFEMMDLEGDGMKELSLFVETLLLSEINLHERIKAKYF</sequence>
<organism evidence="7">
    <name type="scientific">Pachycerianthus maua</name>
    <dbReference type="NCBI Taxonomy" id="2736681"/>
    <lineage>
        <taxon>Eukaryota</taxon>
        <taxon>Metazoa</taxon>
        <taxon>Cnidaria</taxon>
        <taxon>Anthozoa</taxon>
        <taxon>Ceriantharia</taxon>
        <taxon>Spirularia</taxon>
        <taxon>Cerianthidae</taxon>
        <taxon>Pachycerianthus</taxon>
    </lineage>
</organism>
<dbReference type="Pfam" id="PF07648">
    <property type="entry name" value="Kazal_2"/>
    <property type="match status" value="1"/>
</dbReference>
<evidence type="ECO:0000256" key="1">
    <source>
        <dbReference type="ARBA" id="ARBA00022690"/>
    </source>
</evidence>
<evidence type="ECO:0000259" key="6">
    <source>
        <dbReference type="PROSITE" id="PS51465"/>
    </source>
</evidence>